<protein>
    <submittedName>
        <fullName evidence="2">Uncharacterized protein</fullName>
    </submittedName>
</protein>
<evidence type="ECO:0000313" key="2">
    <source>
        <dbReference type="EMBL" id="KAL1006753.1"/>
    </source>
</evidence>
<evidence type="ECO:0000256" key="1">
    <source>
        <dbReference type="SAM" id="MobiDB-lite"/>
    </source>
</evidence>
<name>A0ABD0XCV2_UMBPY</name>
<proteinExistence type="predicted"/>
<keyword evidence="3" id="KW-1185">Reference proteome</keyword>
<feature type="region of interest" description="Disordered" evidence="1">
    <location>
        <begin position="1"/>
        <end position="80"/>
    </location>
</feature>
<reference evidence="2 3" key="1">
    <citation type="submission" date="2024-06" db="EMBL/GenBank/DDBJ databases">
        <authorList>
            <person name="Pan Q."/>
            <person name="Wen M."/>
            <person name="Jouanno E."/>
            <person name="Zahm M."/>
            <person name="Klopp C."/>
            <person name="Cabau C."/>
            <person name="Louis A."/>
            <person name="Berthelot C."/>
            <person name="Parey E."/>
            <person name="Roest Crollius H."/>
            <person name="Montfort J."/>
            <person name="Robinson-Rechavi M."/>
            <person name="Bouchez O."/>
            <person name="Lampietro C."/>
            <person name="Lopez Roques C."/>
            <person name="Donnadieu C."/>
            <person name="Postlethwait J."/>
            <person name="Bobe J."/>
            <person name="Verreycken H."/>
            <person name="Guiguen Y."/>
        </authorList>
    </citation>
    <scope>NUCLEOTIDE SEQUENCE [LARGE SCALE GENOMIC DNA]</scope>
    <source>
        <strain evidence="2">Up_M1</strain>
        <tissue evidence="2">Testis</tissue>
    </source>
</reference>
<comment type="caution">
    <text evidence="2">The sequence shown here is derived from an EMBL/GenBank/DDBJ whole genome shotgun (WGS) entry which is preliminary data.</text>
</comment>
<accession>A0ABD0XCV2</accession>
<feature type="compositionally biased region" description="Polar residues" evidence="1">
    <location>
        <begin position="62"/>
        <end position="80"/>
    </location>
</feature>
<gene>
    <name evidence="2" type="ORF">UPYG_G00076410</name>
</gene>
<sequence>MVSQHNKIVPKFKKHPKNTGARREGSSQLTPVTGPGREEEPQRKPTAGGGNNPSGHLPLVSHDQSGARHSSSISDWSFTL</sequence>
<dbReference type="Proteomes" id="UP001557470">
    <property type="component" value="Unassembled WGS sequence"/>
</dbReference>
<dbReference type="EMBL" id="JAGEUA010000002">
    <property type="protein sequence ID" value="KAL1006753.1"/>
    <property type="molecule type" value="Genomic_DNA"/>
</dbReference>
<dbReference type="AlphaFoldDB" id="A0ABD0XCV2"/>
<feature type="compositionally biased region" description="Basic residues" evidence="1">
    <location>
        <begin position="8"/>
        <end position="17"/>
    </location>
</feature>
<organism evidence="2 3">
    <name type="scientific">Umbra pygmaea</name>
    <name type="common">Eastern mudminnow</name>
    <dbReference type="NCBI Taxonomy" id="75934"/>
    <lineage>
        <taxon>Eukaryota</taxon>
        <taxon>Metazoa</taxon>
        <taxon>Chordata</taxon>
        <taxon>Craniata</taxon>
        <taxon>Vertebrata</taxon>
        <taxon>Euteleostomi</taxon>
        <taxon>Actinopterygii</taxon>
        <taxon>Neopterygii</taxon>
        <taxon>Teleostei</taxon>
        <taxon>Protacanthopterygii</taxon>
        <taxon>Esociformes</taxon>
        <taxon>Umbridae</taxon>
        <taxon>Umbra</taxon>
    </lineage>
</organism>
<evidence type="ECO:0000313" key="3">
    <source>
        <dbReference type="Proteomes" id="UP001557470"/>
    </source>
</evidence>